<sequence length="191" mass="20409">MQWPGDHIRVWDSRPEKGIPGLDGALWNGAAQPTRSSIVGPGRVGRCRATVDWIPQLNRGACTLTPPPSSFATVIAGGPSPYIFRKATSHSDFFPYHTMLLEVVAAFGVLVYGLASITRSISALKVGVFSTCTILPGQAAFRLLTCIERYLAVVPPSPTCASGKKEKSGSGTSASCVPAVLRMDRDDRILH</sequence>
<name>A0AAD6FSB6_9TELE</name>
<comment type="caution">
    <text evidence="2">The sequence shown here is derived from an EMBL/GenBank/DDBJ whole genome shotgun (WGS) entry which is preliminary data.</text>
</comment>
<keyword evidence="1" id="KW-0812">Transmembrane</keyword>
<dbReference type="AlphaFoldDB" id="A0AAD6FSB6"/>
<feature type="transmembrane region" description="Helical" evidence="1">
    <location>
        <begin position="94"/>
        <end position="115"/>
    </location>
</feature>
<accession>A0AAD6FSB6</accession>
<organism evidence="2 3">
    <name type="scientific">Pogonophryne albipinna</name>
    <dbReference type="NCBI Taxonomy" id="1090488"/>
    <lineage>
        <taxon>Eukaryota</taxon>
        <taxon>Metazoa</taxon>
        <taxon>Chordata</taxon>
        <taxon>Craniata</taxon>
        <taxon>Vertebrata</taxon>
        <taxon>Euteleostomi</taxon>
        <taxon>Actinopterygii</taxon>
        <taxon>Neopterygii</taxon>
        <taxon>Teleostei</taxon>
        <taxon>Neoteleostei</taxon>
        <taxon>Acanthomorphata</taxon>
        <taxon>Eupercaria</taxon>
        <taxon>Perciformes</taxon>
        <taxon>Notothenioidei</taxon>
        <taxon>Pogonophryne</taxon>
    </lineage>
</organism>
<evidence type="ECO:0000313" key="2">
    <source>
        <dbReference type="EMBL" id="KAJ4945173.1"/>
    </source>
</evidence>
<keyword evidence="1" id="KW-1133">Transmembrane helix</keyword>
<keyword evidence="1" id="KW-0472">Membrane</keyword>
<evidence type="ECO:0000313" key="3">
    <source>
        <dbReference type="Proteomes" id="UP001219934"/>
    </source>
</evidence>
<proteinExistence type="predicted"/>
<keyword evidence="3" id="KW-1185">Reference proteome</keyword>
<reference evidence="2" key="1">
    <citation type="submission" date="2022-11" db="EMBL/GenBank/DDBJ databases">
        <title>Chromosome-level genome of Pogonophryne albipinna.</title>
        <authorList>
            <person name="Jo E."/>
        </authorList>
    </citation>
    <scope>NUCLEOTIDE SEQUENCE</scope>
    <source>
        <strain evidence="2">SGF0006</strain>
        <tissue evidence="2">Muscle</tissue>
    </source>
</reference>
<dbReference type="EMBL" id="JAPTMU010000004">
    <property type="protein sequence ID" value="KAJ4945173.1"/>
    <property type="molecule type" value="Genomic_DNA"/>
</dbReference>
<gene>
    <name evidence="2" type="ORF">JOQ06_013709</name>
</gene>
<protein>
    <submittedName>
        <fullName evidence="2">Uncharacterized protein</fullName>
    </submittedName>
</protein>
<evidence type="ECO:0000256" key="1">
    <source>
        <dbReference type="SAM" id="Phobius"/>
    </source>
</evidence>
<dbReference type="Proteomes" id="UP001219934">
    <property type="component" value="Unassembled WGS sequence"/>
</dbReference>